<name>A0A445MV69_9BACT</name>
<proteinExistence type="predicted"/>
<sequence>MNRHYHINKIKPILITMFFLQLFVLINCIDTNADDYPDKWYGWHCPLVDLNKEQNYYSPFAFVNQNIINAWGYKAKPVEEIKDLLPEGFYNIIKDPESWGPIRVNETEYIPKEQWPGERIKLRQEATNKYAGTARLDGKGHIRDYKSGIPFPGSENPIEICWNMLKAMNWGQEMWTDFVTAIVGKKGDMRFSKTSLLNFCYKGRIFGDNIPSYNPNPNNYDFLTAYLFREPSDIRGMVNLNYRYDDPDKDDDSWMYITALRRVRRMSTAQRWDKLPGGNDISYDNATGFYGKPTNYAWRYLGRKLLLVGHNTSPELQMLKSKPAGGVNDKEYQRVNTVVIEYTPKITATISKGVLYLDPESYACYYCDNYDKKGRLWIVFNQMWAPHKDGNINPQNYLTADVQRTHTSSNYTYTLWQDTPAVTEKGVTPECMIMESLRNLGGGR</sequence>
<protein>
    <recommendedName>
        <fullName evidence="2">DUF1329 domain-containing protein</fullName>
    </recommendedName>
</protein>
<dbReference type="Pfam" id="PF07044">
    <property type="entry name" value="DUF1329"/>
    <property type="match status" value="1"/>
</dbReference>
<dbReference type="InterPro" id="IPR010752">
    <property type="entry name" value="DUF1329"/>
</dbReference>
<evidence type="ECO:0008006" key="2">
    <source>
        <dbReference type="Google" id="ProtNLM"/>
    </source>
</evidence>
<evidence type="ECO:0000313" key="1">
    <source>
        <dbReference type="EMBL" id="SPD73407.1"/>
    </source>
</evidence>
<organism evidence="1">
    <name type="scientific">uncultured Desulfobacterium sp</name>
    <dbReference type="NCBI Taxonomy" id="201089"/>
    <lineage>
        <taxon>Bacteria</taxon>
        <taxon>Pseudomonadati</taxon>
        <taxon>Thermodesulfobacteriota</taxon>
        <taxon>Desulfobacteria</taxon>
        <taxon>Desulfobacterales</taxon>
        <taxon>Desulfobacteriaceae</taxon>
        <taxon>Desulfobacterium</taxon>
        <taxon>environmental samples</taxon>
    </lineage>
</organism>
<dbReference type="AlphaFoldDB" id="A0A445MV69"/>
<reference evidence="1" key="1">
    <citation type="submission" date="2018-01" db="EMBL/GenBank/DDBJ databases">
        <authorList>
            <person name="Regsiter A."/>
            <person name="William W."/>
        </authorList>
    </citation>
    <scope>NUCLEOTIDE SEQUENCE</scope>
    <source>
        <strain evidence="1">TRIP AH-1</strain>
    </source>
</reference>
<dbReference type="EMBL" id="OJIN01000097">
    <property type="protein sequence ID" value="SPD73407.1"/>
    <property type="molecule type" value="Genomic_DNA"/>
</dbReference>
<accession>A0A445MV69</accession>
<gene>
    <name evidence="1" type="ORF">PITCH_A1860003</name>
</gene>
<dbReference type="Gene3D" id="2.50.20.10">
    <property type="entry name" value="Lipoprotein localisation LolA/LolB/LppX"/>
    <property type="match status" value="1"/>
</dbReference>